<evidence type="ECO:0000313" key="1">
    <source>
        <dbReference type="EMBL" id="CUV02274.1"/>
    </source>
</evidence>
<gene>
    <name evidence="1" type="ORF">MGWOODY_Clf227</name>
</gene>
<sequence length="110" mass="12294">MIDAFRIARESVPGLQLALLGLSQTTDDPEGAKVFNTVADHVTGDPDIHLYLDSSEMLVSVDEVVNAVQMASKVLMQKSTREGLRPDRHRGYVGGQTGHRWRCRRYPRSD</sequence>
<accession>A0A160V8H1</accession>
<dbReference type="GO" id="GO:0016740">
    <property type="term" value="F:transferase activity"/>
    <property type="evidence" value="ECO:0007669"/>
    <property type="project" value="UniProtKB-KW"/>
</dbReference>
<reference evidence="1" key="1">
    <citation type="submission" date="2015-10" db="EMBL/GenBank/DDBJ databases">
        <authorList>
            <person name="Gilbert D.G."/>
        </authorList>
    </citation>
    <scope>NUCLEOTIDE SEQUENCE</scope>
</reference>
<keyword evidence="1" id="KW-0808">Transferase</keyword>
<dbReference type="AlphaFoldDB" id="A0A160V8H1"/>
<dbReference type="EMBL" id="FAXA01000215">
    <property type="protein sequence ID" value="CUV02274.1"/>
    <property type="molecule type" value="Genomic_DNA"/>
</dbReference>
<name>A0A160V8H1_9ZZZZ</name>
<proteinExistence type="predicted"/>
<protein>
    <submittedName>
        <fullName evidence="1">Glycosyl transferase, group 1</fullName>
    </submittedName>
</protein>
<organism evidence="1">
    <name type="scientific">hydrothermal vent metagenome</name>
    <dbReference type="NCBI Taxonomy" id="652676"/>
    <lineage>
        <taxon>unclassified sequences</taxon>
        <taxon>metagenomes</taxon>
        <taxon>ecological metagenomes</taxon>
    </lineage>
</organism>